<dbReference type="PRINTS" id="PR01021">
    <property type="entry name" value="OMPADOMAIN"/>
</dbReference>
<dbReference type="PROSITE" id="PS51123">
    <property type="entry name" value="OMPA_2"/>
    <property type="match status" value="1"/>
</dbReference>
<evidence type="ECO:0000256" key="10">
    <source>
        <dbReference type="SAM" id="Coils"/>
    </source>
</evidence>
<dbReference type="CDD" id="cd07185">
    <property type="entry name" value="OmpA_C-like"/>
    <property type="match status" value="1"/>
</dbReference>
<dbReference type="SUPFAM" id="SSF56925">
    <property type="entry name" value="OMPA-like"/>
    <property type="match status" value="1"/>
</dbReference>
<keyword evidence="6" id="KW-0626">Porin</keyword>
<keyword evidence="8" id="KW-0998">Cell outer membrane</keyword>
<evidence type="ECO:0000256" key="5">
    <source>
        <dbReference type="ARBA" id="ARBA00023065"/>
    </source>
</evidence>
<keyword evidence="2" id="KW-0813">Transport</keyword>
<dbReference type="InterPro" id="IPR006664">
    <property type="entry name" value="OMP_bac"/>
</dbReference>
<keyword evidence="3" id="KW-1134">Transmembrane beta strand</keyword>
<evidence type="ECO:0000256" key="7">
    <source>
        <dbReference type="ARBA" id="ARBA00023136"/>
    </source>
</evidence>
<keyword evidence="7 9" id="KW-0472">Membrane</keyword>
<dbReference type="PANTHER" id="PTHR30329">
    <property type="entry name" value="STATOR ELEMENT OF FLAGELLAR MOTOR COMPLEX"/>
    <property type="match status" value="1"/>
</dbReference>
<dbReference type="Proteomes" id="UP000276309">
    <property type="component" value="Chromosome"/>
</dbReference>
<keyword evidence="5" id="KW-0406">Ion transport</keyword>
<dbReference type="RefSeq" id="WP_121849466.1">
    <property type="nucleotide sequence ID" value="NZ_CP032050.1"/>
</dbReference>
<keyword evidence="13" id="KW-1185">Reference proteome</keyword>
<dbReference type="GO" id="GO:0009279">
    <property type="term" value="C:cell outer membrane"/>
    <property type="evidence" value="ECO:0007669"/>
    <property type="project" value="UniProtKB-SubCell"/>
</dbReference>
<dbReference type="PANTHER" id="PTHR30329:SF21">
    <property type="entry name" value="LIPOPROTEIN YIAD-RELATED"/>
    <property type="match status" value="1"/>
</dbReference>
<evidence type="ECO:0000256" key="1">
    <source>
        <dbReference type="ARBA" id="ARBA00004571"/>
    </source>
</evidence>
<evidence type="ECO:0000313" key="12">
    <source>
        <dbReference type="EMBL" id="AYN68453.1"/>
    </source>
</evidence>
<dbReference type="GO" id="GO:0046930">
    <property type="term" value="C:pore complex"/>
    <property type="evidence" value="ECO:0007669"/>
    <property type="project" value="UniProtKB-KW"/>
</dbReference>
<accession>A0A3G2L8D0</accession>
<dbReference type="OrthoDB" id="9782229at2"/>
<evidence type="ECO:0000256" key="3">
    <source>
        <dbReference type="ARBA" id="ARBA00022452"/>
    </source>
</evidence>
<dbReference type="GO" id="GO:0015288">
    <property type="term" value="F:porin activity"/>
    <property type="evidence" value="ECO:0007669"/>
    <property type="project" value="UniProtKB-KW"/>
</dbReference>
<comment type="subcellular location">
    <subcellularLocation>
        <location evidence="1">Cell outer membrane</location>
        <topology evidence="1">Multi-pass membrane protein</topology>
    </subcellularLocation>
</comment>
<organism evidence="12 13">
    <name type="scientific">Euzebyella marina</name>
    <dbReference type="NCBI Taxonomy" id="1761453"/>
    <lineage>
        <taxon>Bacteria</taxon>
        <taxon>Pseudomonadati</taxon>
        <taxon>Bacteroidota</taxon>
        <taxon>Flavobacteriia</taxon>
        <taxon>Flavobacteriales</taxon>
        <taxon>Flavobacteriaceae</taxon>
        <taxon>Euzebyella</taxon>
    </lineage>
</organism>
<evidence type="ECO:0000256" key="2">
    <source>
        <dbReference type="ARBA" id="ARBA00022448"/>
    </source>
</evidence>
<feature type="coiled-coil region" evidence="10">
    <location>
        <begin position="205"/>
        <end position="276"/>
    </location>
</feature>
<dbReference type="InterPro" id="IPR006665">
    <property type="entry name" value="OmpA-like"/>
</dbReference>
<dbReference type="GO" id="GO:0006811">
    <property type="term" value="P:monoatomic ion transport"/>
    <property type="evidence" value="ECO:0007669"/>
    <property type="project" value="UniProtKB-KW"/>
</dbReference>
<dbReference type="InterPro" id="IPR050330">
    <property type="entry name" value="Bact_OuterMem_StrucFunc"/>
</dbReference>
<dbReference type="Gene3D" id="3.30.1330.60">
    <property type="entry name" value="OmpA-like domain"/>
    <property type="match status" value="1"/>
</dbReference>
<evidence type="ECO:0000256" key="6">
    <source>
        <dbReference type="ARBA" id="ARBA00023114"/>
    </source>
</evidence>
<keyword evidence="4" id="KW-0812">Transmembrane</keyword>
<proteinExistence type="predicted"/>
<evidence type="ECO:0000256" key="4">
    <source>
        <dbReference type="ARBA" id="ARBA00022692"/>
    </source>
</evidence>
<sequence>MKRITLFVLLLLYISGYQTVFSQEENPDLVLTSKDSLIARSWHVGLGFNAVDDSGDMFDELFAVDSQWNFLPYPTRLNIGRYFKSGLGVEAIGTYNKYQVGKLIEGEINQEEKDYYAIDSRLTYDLMRIFGKDSWFDPYVGVGLGYTKADNVGRGTYNGVVGFRTWITENFGLDFNSTGKWRISNDNATNHLQHGVGVVYRFGIEKELTNEEKDKLERMLALEEELQKQRDSIDEVEKEKAKALADQLAREKALAEKRAEEEAKALEKQRKDAIRSKIDGLGNAYFNLNSSYLSTEAKKVLDGLAQIMKENMQLELSVSSYADSRGTAKYNKWLSERRVDRTIEYLVKMGVSESRLKGAAYGEENLVNECDDHTYCSEAKHQLNRRSEFTIIKF</sequence>
<gene>
    <name evidence="12" type="ORF">D1013_14210</name>
</gene>
<evidence type="ECO:0000256" key="8">
    <source>
        <dbReference type="ARBA" id="ARBA00023237"/>
    </source>
</evidence>
<dbReference type="Pfam" id="PF00691">
    <property type="entry name" value="OmpA"/>
    <property type="match status" value="1"/>
</dbReference>
<evidence type="ECO:0000259" key="11">
    <source>
        <dbReference type="PROSITE" id="PS51123"/>
    </source>
</evidence>
<dbReference type="KEGG" id="emar:D1013_14210"/>
<dbReference type="SUPFAM" id="SSF103088">
    <property type="entry name" value="OmpA-like"/>
    <property type="match status" value="1"/>
</dbReference>
<feature type="domain" description="OmpA-like" evidence="11">
    <location>
        <begin position="273"/>
        <end position="394"/>
    </location>
</feature>
<name>A0A3G2L8D0_9FLAO</name>
<evidence type="ECO:0000256" key="9">
    <source>
        <dbReference type="PROSITE-ProRule" id="PRU00473"/>
    </source>
</evidence>
<keyword evidence="10" id="KW-0175">Coiled coil</keyword>
<protein>
    <submittedName>
        <fullName evidence="12">OmpA family protein</fullName>
    </submittedName>
</protein>
<dbReference type="AlphaFoldDB" id="A0A3G2L8D0"/>
<evidence type="ECO:0000313" key="13">
    <source>
        <dbReference type="Proteomes" id="UP000276309"/>
    </source>
</evidence>
<dbReference type="InterPro" id="IPR011250">
    <property type="entry name" value="OMP/PagP_B-barrel"/>
</dbReference>
<dbReference type="InterPro" id="IPR036737">
    <property type="entry name" value="OmpA-like_sf"/>
</dbReference>
<reference evidence="12 13" key="1">
    <citation type="submission" date="2018-08" db="EMBL/GenBank/DDBJ databases">
        <title>The reduced genetic potential of extracellular carbohydrate catabolism in Euzebyella marina RN62, a Flavobacteriia bacterium isolated from the hadal water.</title>
        <authorList>
            <person name="Xue C."/>
        </authorList>
    </citation>
    <scope>NUCLEOTIDE SEQUENCE [LARGE SCALE GENOMIC DNA]</scope>
    <source>
        <strain evidence="12 13">RN62</strain>
    </source>
</reference>
<dbReference type="Gene3D" id="2.40.160.20">
    <property type="match status" value="1"/>
</dbReference>
<dbReference type="EMBL" id="CP032050">
    <property type="protein sequence ID" value="AYN68453.1"/>
    <property type="molecule type" value="Genomic_DNA"/>
</dbReference>